<proteinExistence type="predicted"/>
<dbReference type="Proteomes" id="UP000501374">
    <property type="component" value="Chromosome"/>
</dbReference>
<keyword evidence="1" id="KW-1133">Transmembrane helix</keyword>
<feature type="transmembrane region" description="Helical" evidence="1">
    <location>
        <begin position="294"/>
        <end position="316"/>
    </location>
</feature>
<dbReference type="EMBL" id="CP035727">
    <property type="protein sequence ID" value="QIW19139.1"/>
    <property type="molecule type" value="Genomic_DNA"/>
</dbReference>
<feature type="transmembrane region" description="Helical" evidence="1">
    <location>
        <begin position="50"/>
        <end position="74"/>
    </location>
</feature>
<dbReference type="InterPro" id="IPR052529">
    <property type="entry name" value="Bact_Transport_Assoc"/>
</dbReference>
<feature type="transmembrane region" description="Helical" evidence="1">
    <location>
        <begin position="134"/>
        <end position="160"/>
    </location>
</feature>
<organism evidence="3 4">
    <name type="scientific">Bacillus thuringiensis serovar andalousiensis</name>
    <dbReference type="NCBI Taxonomy" id="257985"/>
    <lineage>
        <taxon>Bacteria</taxon>
        <taxon>Bacillati</taxon>
        <taxon>Bacillota</taxon>
        <taxon>Bacilli</taxon>
        <taxon>Bacillales</taxon>
        <taxon>Bacillaceae</taxon>
        <taxon>Bacillus</taxon>
        <taxon>Bacillus cereus group</taxon>
    </lineage>
</organism>
<evidence type="ECO:0000313" key="4">
    <source>
        <dbReference type="Proteomes" id="UP000501374"/>
    </source>
</evidence>
<feature type="transmembrane region" description="Helical" evidence="1">
    <location>
        <begin position="86"/>
        <end position="105"/>
    </location>
</feature>
<dbReference type="RefSeq" id="WP_172553748.1">
    <property type="nucleotide sequence ID" value="NZ_CP035727.2"/>
</dbReference>
<feature type="transmembrane region" description="Helical" evidence="1">
    <location>
        <begin position="15"/>
        <end position="38"/>
    </location>
</feature>
<reference evidence="4" key="1">
    <citation type="submission" date="2019-02" db="EMBL/GenBank/DDBJ databases">
        <title>Structural and Functional analysis of Lanthipeptide from Bacillus thuringiensis serovar andalousiensis B23193.</title>
        <authorList>
            <person name="Andreeva J.V."/>
            <person name="Grigoreva A."/>
        </authorList>
    </citation>
    <scope>NUCLEOTIDE SEQUENCE [LARGE SCALE GENOMIC DNA]</scope>
    <source>
        <strain evidence="4">B23193</strain>
    </source>
</reference>
<sequence length="341" mass="38916">MIKSVTNKRIDELDYIRGFALLGIILVNILAILSIGTPKPNTMDASYQRFLYLFVEGRFFPIFSFLFGVGFYIFLTRAIEKGQNGYILFLRRIAALLVFGIIHMVYQSGEALKIYAVCGLIILPFYKVKKEINLVLGITLTIYLASIGGKTGLPIALILLGLTAGQYRLFENLLGKTKQVVIFTCITLVLSVVGVYYQYQHVPPLPFDTMIVYDEGGSAVGQHVKFMEIGIAIGPIISAFYVGLLILLLQTRIFRTVLAPLKYYGRMALTNYVGQTAMILLVSEWLNLRFTMTYMQSLYVCISIYIFQIIFSFIWMKFFKMGPLEWTWRMITYKKVMPIKK</sequence>
<dbReference type="PANTHER" id="PTHR30590:SF3">
    <property type="entry name" value="HYPOTHETICAL MEMBRANE SPANNING PROTEIN"/>
    <property type="match status" value="1"/>
</dbReference>
<evidence type="ECO:0000256" key="1">
    <source>
        <dbReference type="SAM" id="Phobius"/>
    </source>
</evidence>
<name>A0A6H0TFD8_BACTU</name>
<keyword evidence="1" id="KW-0472">Membrane</keyword>
<feature type="transmembrane region" description="Helical" evidence="1">
    <location>
        <begin position="229"/>
        <end position="249"/>
    </location>
</feature>
<accession>A0A6H0TFD8</accession>
<gene>
    <name evidence="3" type="ORF">EVG22_11945</name>
</gene>
<keyword evidence="1" id="KW-0812">Transmembrane</keyword>
<dbReference type="PANTHER" id="PTHR30590">
    <property type="entry name" value="INNER MEMBRANE PROTEIN"/>
    <property type="match status" value="1"/>
</dbReference>
<evidence type="ECO:0000313" key="3">
    <source>
        <dbReference type="EMBL" id="QIW19139.1"/>
    </source>
</evidence>
<feature type="domain" description="DUF418" evidence="2">
    <location>
        <begin position="226"/>
        <end position="335"/>
    </location>
</feature>
<evidence type="ECO:0000259" key="2">
    <source>
        <dbReference type="Pfam" id="PF04235"/>
    </source>
</evidence>
<dbReference type="InterPro" id="IPR007349">
    <property type="entry name" value="DUF418"/>
</dbReference>
<dbReference type="AlphaFoldDB" id="A0A6H0TFD8"/>
<protein>
    <submittedName>
        <fullName evidence="3">DUF418 domain-containing protein</fullName>
    </submittedName>
</protein>
<feature type="transmembrane region" description="Helical" evidence="1">
    <location>
        <begin position="180"/>
        <end position="199"/>
    </location>
</feature>
<dbReference type="Pfam" id="PF04235">
    <property type="entry name" value="DUF418"/>
    <property type="match status" value="1"/>
</dbReference>